<feature type="region of interest" description="Disordered" evidence="1">
    <location>
        <begin position="196"/>
        <end position="217"/>
    </location>
</feature>
<dbReference type="RefSeq" id="XP_004181632.1">
    <property type="nucleotide sequence ID" value="XM_004181584.1"/>
</dbReference>
<dbReference type="KEGG" id="tbl:TBLA_0G01690"/>
<dbReference type="eggNOG" id="ENOG502S72A">
    <property type="taxonomic scope" value="Eukaryota"/>
</dbReference>
<evidence type="ECO:0000256" key="1">
    <source>
        <dbReference type="SAM" id="MobiDB-lite"/>
    </source>
</evidence>
<dbReference type="FunCoup" id="I2H6W1">
    <property type="interactions" value="91"/>
</dbReference>
<proteinExistence type="predicted"/>
<accession>I2H6W1</accession>
<sequence>MNKPPRNNCPTPVDESLKPLVTHTLPPISSLLSLPTPTEENSNIVPMSTNSTLTTSSNSTPTLPSTFKRSVDTKNTISISNANENSDKARQANAQLVASKLRVRLQWALYKCKTGQTHLTATDILKVHTIQNFSASSSARVSALKNGIAKSSTSSSNKISRSTSSYINSKHKRSRRRRKLLVSHGNYKTPIRANLFQSSTRADSTSNTTSNTSTHSHGLSNVVTLNTTIASVVTPIKPLQATINSLNSNAKANKNMLLTSTQQTPISLQAAKSLLHLFSSVK</sequence>
<feature type="region of interest" description="Disordered" evidence="1">
    <location>
        <begin position="147"/>
        <end position="178"/>
    </location>
</feature>
<organism evidence="2 3">
    <name type="scientific">Henningerozyma blattae (strain ATCC 34711 / CBS 6284 / DSM 70876 / NBRC 10599 / NRRL Y-10934 / UCD 77-7)</name>
    <name type="common">Yeast</name>
    <name type="synonym">Tetrapisispora blattae</name>
    <dbReference type="NCBI Taxonomy" id="1071380"/>
    <lineage>
        <taxon>Eukaryota</taxon>
        <taxon>Fungi</taxon>
        <taxon>Dikarya</taxon>
        <taxon>Ascomycota</taxon>
        <taxon>Saccharomycotina</taxon>
        <taxon>Saccharomycetes</taxon>
        <taxon>Saccharomycetales</taxon>
        <taxon>Saccharomycetaceae</taxon>
        <taxon>Henningerozyma</taxon>
    </lineage>
</organism>
<evidence type="ECO:0000313" key="2">
    <source>
        <dbReference type="EMBL" id="CCH62113.1"/>
    </source>
</evidence>
<dbReference type="OrthoDB" id="4061338at2759"/>
<gene>
    <name evidence="2" type="primary">TBLA0G01690</name>
    <name evidence="2" type="ORF">TBLA_0G01690</name>
</gene>
<dbReference type="HOGENOM" id="CLU_987578_0_0_1"/>
<dbReference type="AlphaFoldDB" id="I2H6W1"/>
<dbReference type="EMBL" id="HE806322">
    <property type="protein sequence ID" value="CCH62113.1"/>
    <property type="molecule type" value="Genomic_DNA"/>
</dbReference>
<feature type="compositionally biased region" description="Low complexity" evidence="1">
    <location>
        <begin position="150"/>
        <end position="165"/>
    </location>
</feature>
<protein>
    <submittedName>
        <fullName evidence="2">Uncharacterized protein</fullName>
    </submittedName>
</protein>
<dbReference type="GeneID" id="14497245"/>
<feature type="compositionally biased region" description="Low complexity" evidence="1">
    <location>
        <begin position="204"/>
        <end position="217"/>
    </location>
</feature>
<dbReference type="STRING" id="1071380.I2H6W1"/>
<name>I2H6W1_HENB6</name>
<dbReference type="Proteomes" id="UP000002866">
    <property type="component" value="Chromosome 7"/>
</dbReference>
<dbReference type="InParanoid" id="I2H6W1"/>
<feature type="compositionally biased region" description="Basic residues" evidence="1">
    <location>
        <begin position="169"/>
        <end position="178"/>
    </location>
</feature>
<evidence type="ECO:0000313" key="3">
    <source>
        <dbReference type="Proteomes" id="UP000002866"/>
    </source>
</evidence>
<reference evidence="2 3" key="1">
    <citation type="journal article" date="2011" name="Proc. Natl. Acad. Sci. U.S.A.">
        <title>Evolutionary erosion of yeast sex chromosomes by mating-type switching accidents.</title>
        <authorList>
            <person name="Gordon J.L."/>
            <person name="Armisen D."/>
            <person name="Proux-Wera E."/>
            <person name="Oheigeartaigh S.S."/>
            <person name="Byrne K.P."/>
            <person name="Wolfe K.H."/>
        </authorList>
    </citation>
    <scope>NUCLEOTIDE SEQUENCE [LARGE SCALE GENOMIC DNA]</scope>
    <source>
        <strain evidence="3">ATCC 34711 / CBS 6284 / DSM 70876 / NBRC 10599 / NRRL Y-10934 / UCD 77-7</strain>
    </source>
</reference>
<keyword evidence="3" id="KW-1185">Reference proteome</keyword>